<evidence type="ECO:0000313" key="3">
    <source>
        <dbReference type="Proteomes" id="UP000230002"/>
    </source>
</evidence>
<protein>
    <submittedName>
        <fullName evidence="2">Uncharacterized protein</fullName>
    </submittedName>
</protein>
<name>A0A2G8SLK5_9APHY</name>
<proteinExistence type="predicted"/>
<feature type="region of interest" description="Disordered" evidence="1">
    <location>
        <begin position="147"/>
        <end position="195"/>
    </location>
</feature>
<gene>
    <name evidence="2" type="ORF">GSI_03446</name>
</gene>
<evidence type="ECO:0000256" key="1">
    <source>
        <dbReference type="SAM" id="MobiDB-lite"/>
    </source>
</evidence>
<evidence type="ECO:0000313" key="2">
    <source>
        <dbReference type="EMBL" id="PIL34666.1"/>
    </source>
</evidence>
<accession>A0A2G8SLK5</accession>
<reference evidence="2 3" key="1">
    <citation type="journal article" date="2015" name="Sci. Rep.">
        <title>Chromosome-level genome map provides insights into diverse defense mechanisms in the medicinal fungus Ganoderma sinense.</title>
        <authorList>
            <person name="Zhu Y."/>
            <person name="Xu J."/>
            <person name="Sun C."/>
            <person name="Zhou S."/>
            <person name="Xu H."/>
            <person name="Nelson D.R."/>
            <person name="Qian J."/>
            <person name="Song J."/>
            <person name="Luo H."/>
            <person name="Xiang L."/>
            <person name="Li Y."/>
            <person name="Xu Z."/>
            <person name="Ji A."/>
            <person name="Wang L."/>
            <person name="Lu S."/>
            <person name="Hayward A."/>
            <person name="Sun W."/>
            <person name="Li X."/>
            <person name="Schwartz D.C."/>
            <person name="Wang Y."/>
            <person name="Chen S."/>
        </authorList>
    </citation>
    <scope>NUCLEOTIDE SEQUENCE [LARGE SCALE GENOMIC DNA]</scope>
    <source>
        <strain evidence="2 3">ZZ0214-1</strain>
    </source>
</reference>
<dbReference type="AlphaFoldDB" id="A0A2G8SLK5"/>
<comment type="caution">
    <text evidence="2">The sequence shown here is derived from an EMBL/GenBank/DDBJ whole genome shotgun (WGS) entry which is preliminary data.</text>
</comment>
<organism evidence="2 3">
    <name type="scientific">Ganoderma sinense ZZ0214-1</name>
    <dbReference type="NCBI Taxonomy" id="1077348"/>
    <lineage>
        <taxon>Eukaryota</taxon>
        <taxon>Fungi</taxon>
        <taxon>Dikarya</taxon>
        <taxon>Basidiomycota</taxon>
        <taxon>Agaricomycotina</taxon>
        <taxon>Agaricomycetes</taxon>
        <taxon>Polyporales</taxon>
        <taxon>Polyporaceae</taxon>
        <taxon>Ganoderma</taxon>
    </lineage>
</organism>
<dbReference type="EMBL" id="AYKW01000005">
    <property type="protein sequence ID" value="PIL34666.1"/>
    <property type="molecule type" value="Genomic_DNA"/>
</dbReference>
<sequence length="195" mass="21067">MPPLTPGPPFIPSPLETAVYMQTLHRSSQVLPECTASIRNRGVLIMQAGQVQHPHDDAPLATPPEALAQRLATEPGAPPSEQAFPWVDVDAACSPRKTAVTSDRGRLSPLQMLSCWRSGKARKTPAQAATVPYAWFPLTWRYVSGDRRKHQTRSSSAVHMNGSPRLRRSSRDSAATAVARRWSECGGAPGPTGLG</sequence>
<dbReference type="Proteomes" id="UP000230002">
    <property type="component" value="Unassembled WGS sequence"/>
</dbReference>
<keyword evidence="3" id="KW-1185">Reference proteome</keyword>